<organism evidence="3 4">
    <name type="scientific">Fusarium falciforme</name>
    <dbReference type="NCBI Taxonomy" id="195108"/>
    <lineage>
        <taxon>Eukaryota</taxon>
        <taxon>Fungi</taxon>
        <taxon>Dikarya</taxon>
        <taxon>Ascomycota</taxon>
        <taxon>Pezizomycotina</taxon>
        <taxon>Sordariomycetes</taxon>
        <taxon>Hypocreomycetidae</taxon>
        <taxon>Hypocreales</taxon>
        <taxon>Nectriaceae</taxon>
        <taxon>Fusarium</taxon>
        <taxon>Fusarium solani species complex</taxon>
    </lineage>
</organism>
<comment type="caution">
    <text evidence="3">The sequence shown here is derived from an EMBL/GenBank/DDBJ whole genome shotgun (WGS) entry which is preliminary data.</text>
</comment>
<reference evidence="3" key="1">
    <citation type="submission" date="2022-09" db="EMBL/GenBank/DDBJ databases">
        <title>Fusarium specimens isolated from Avocado Roots.</title>
        <authorList>
            <person name="Stajich J."/>
            <person name="Roper C."/>
            <person name="Heimlech-Rivalta G."/>
        </authorList>
    </citation>
    <scope>NUCLEOTIDE SEQUENCE</scope>
    <source>
        <strain evidence="3">A02</strain>
    </source>
</reference>
<proteinExistence type="predicted"/>
<dbReference type="EMBL" id="JAOQAV010000307">
    <property type="protein sequence ID" value="KAJ4175826.1"/>
    <property type="molecule type" value="Genomic_DNA"/>
</dbReference>
<dbReference type="GO" id="GO:0008239">
    <property type="term" value="F:dipeptidyl-peptidase activity"/>
    <property type="evidence" value="ECO:0007669"/>
    <property type="project" value="InterPro"/>
</dbReference>
<dbReference type="InterPro" id="IPR008979">
    <property type="entry name" value="Galactose-bd-like_sf"/>
</dbReference>
<keyword evidence="4" id="KW-1185">Reference proteome</keyword>
<dbReference type="Pfam" id="PF08530">
    <property type="entry name" value="PepX_C"/>
    <property type="match status" value="1"/>
</dbReference>
<dbReference type="Gene3D" id="3.40.50.1820">
    <property type="entry name" value="alpha/beta hydrolase"/>
    <property type="match status" value="1"/>
</dbReference>
<dbReference type="InterPro" id="IPR050585">
    <property type="entry name" value="Xaa-Pro_dipeptidyl-ppase/CocE"/>
</dbReference>
<dbReference type="PANTHER" id="PTHR43056">
    <property type="entry name" value="PEPTIDASE S9 PROLYL OLIGOPEPTIDASE"/>
    <property type="match status" value="1"/>
</dbReference>
<evidence type="ECO:0000313" key="3">
    <source>
        <dbReference type="EMBL" id="KAJ4175826.1"/>
    </source>
</evidence>
<dbReference type="AlphaFoldDB" id="A0A9W8QTD8"/>
<dbReference type="SUPFAM" id="SSF53474">
    <property type="entry name" value="alpha/beta-Hydrolases"/>
    <property type="match status" value="1"/>
</dbReference>
<dbReference type="SMART" id="SM00939">
    <property type="entry name" value="PepX_C"/>
    <property type="match status" value="1"/>
</dbReference>
<gene>
    <name evidence="3" type="ORF">NW755_014742</name>
</gene>
<evidence type="ECO:0000313" key="4">
    <source>
        <dbReference type="Proteomes" id="UP001152087"/>
    </source>
</evidence>
<dbReference type="InterPro" id="IPR013736">
    <property type="entry name" value="Xaa-Pro_dipept_C"/>
</dbReference>
<dbReference type="Gene3D" id="1.10.3020.20">
    <property type="match status" value="1"/>
</dbReference>
<dbReference type="Proteomes" id="UP001152087">
    <property type="component" value="Unassembled WGS sequence"/>
</dbReference>
<dbReference type="SUPFAM" id="SSF49785">
    <property type="entry name" value="Galactose-binding domain-like"/>
    <property type="match status" value="1"/>
</dbReference>
<protein>
    <recommendedName>
        <fullName evidence="2">Xaa-Pro dipeptidyl-peptidase C-terminal domain-containing protein</fullName>
    </recommendedName>
</protein>
<sequence>MMKASESVHNLWHSLRPLVTRAITSGQVLWPQCTLVPADPDVLCEYDVEILLPDGLILLAHVFRSRKAQAEGRKLPVVMCAHPYDNHKLPALGQTPLGGAPQQYRLIPQSGGKPTFSDITSWESPDPNFWVKAGYAVVNLNLPGYGGSQGMATVMSDHQSKCYYEAIEWVARQTWCSGAVGLNGVSYLAITQFHVAACRKYGGPPPALKCIVPWEGLSDVYRDTICPGGVDDAGFLTFWWTTEVKPALTTSDTEFAQHNDGLVTDILDKHPLFDSFWQEKAAPVDEITIPMLVCGSFSDHGLHTQGSFRAYNRARSTHKWIYTHRAGKWDVFYSPEVQNLTKQFMDCFVKGEHDNGFLSRPPVMLEVRSSRDVVYERRDESAWPLPGVSWSQLLLGPSSLVRSAPAESTELSYDCESGRITLDYISEKDIEVIGEMKLRLWVEARSRPGQSSVPDDLTLFVAVDKVDAKGQPVRFYGSIGHTDDWVTRGFCRVSRRELDPVHSKPWLPVYLGTSVHPLTPGEVVPVDIALYPSSTFFSAGESIRLVISSKEIIGTPPYYKKTITGPGRCVVHVGAKYGSFLLIPEISK</sequence>
<dbReference type="InterPro" id="IPR000383">
    <property type="entry name" value="Xaa-Pro-like_dom"/>
</dbReference>
<dbReference type="Gene3D" id="2.60.120.260">
    <property type="entry name" value="Galactose-binding domain-like"/>
    <property type="match status" value="1"/>
</dbReference>
<name>A0A9W8QTD8_9HYPO</name>
<dbReference type="NCBIfam" id="TIGR00976">
    <property type="entry name" value="CocE_NonD"/>
    <property type="match status" value="1"/>
</dbReference>
<dbReference type="InterPro" id="IPR029058">
    <property type="entry name" value="AB_hydrolase_fold"/>
</dbReference>
<evidence type="ECO:0000259" key="2">
    <source>
        <dbReference type="SMART" id="SM00939"/>
    </source>
</evidence>
<evidence type="ECO:0000256" key="1">
    <source>
        <dbReference type="ARBA" id="ARBA00022801"/>
    </source>
</evidence>
<dbReference type="Pfam" id="PF02129">
    <property type="entry name" value="Peptidase_S15"/>
    <property type="match status" value="1"/>
</dbReference>
<dbReference type="InterPro" id="IPR005674">
    <property type="entry name" value="CocE/Ser_esterase"/>
</dbReference>
<accession>A0A9W8QTD8</accession>
<dbReference type="PANTHER" id="PTHR43056:SF10">
    <property type="entry name" value="COCE_NOND FAMILY, PUTATIVE (AFU_ORTHOLOGUE AFUA_7G00600)-RELATED"/>
    <property type="match status" value="1"/>
</dbReference>
<keyword evidence="1" id="KW-0378">Hydrolase</keyword>
<feature type="domain" description="Xaa-Pro dipeptidyl-peptidase C-terminal" evidence="2">
    <location>
        <begin position="342"/>
        <end position="582"/>
    </location>
</feature>